<dbReference type="GO" id="GO:0000976">
    <property type="term" value="F:transcription cis-regulatory region binding"/>
    <property type="evidence" value="ECO:0007669"/>
    <property type="project" value="TreeGrafter"/>
</dbReference>
<feature type="DNA-binding region" description="H-T-H motif" evidence="4">
    <location>
        <begin position="42"/>
        <end position="61"/>
    </location>
</feature>
<proteinExistence type="predicted"/>
<dbReference type="PRINTS" id="PR00455">
    <property type="entry name" value="HTHTETR"/>
</dbReference>
<evidence type="ECO:0000256" key="2">
    <source>
        <dbReference type="ARBA" id="ARBA00023125"/>
    </source>
</evidence>
<dbReference type="GO" id="GO:0003700">
    <property type="term" value="F:DNA-binding transcription factor activity"/>
    <property type="evidence" value="ECO:0007669"/>
    <property type="project" value="TreeGrafter"/>
</dbReference>
<dbReference type="InterPro" id="IPR009057">
    <property type="entry name" value="Homeodomain-like_sf"/>
</dbReference>
<evidence type="ECO:0000256" key="3">
    <source>
        <dbReference type="ARBA" id="ARBA00023163"/>
    </source>
</evidence>
<dbReference type="InterPro" id="IPR041347">
    <property type="entry name" value="MftR_C"/>
</dbReference>
<accession>A0A949JQA4</accession>
<evidence type="ECO:0000313" key="6">
    <source>
        <dbReference type="EMBL" id="MBU7599281.1"/>
    </source>
</evidence>
<dbReference type="InterPro" id="IPR001647">
    <property type="entry name" value="HTH_TetR"/>
</dbReference>
<dbReference type="Pfam" id="PF17754">
    <property type="entry name" value="TetR_C_14"/>
    <property type="match status" value="1"/>
</dbReference>
<dbReference type="InterPro" id="IPR050109">
    <property type="entry name" value="HTH-type_TetR-like_transc_reg"/>
</dbReference>
<organism evidence="6 7">
    <name type="scientific">Streptomyces tardus</name>
    <dbReference type="NCBI Taxonomy" id="2780544"/>
    <lineage>
        <taxon>Bacteria</taxon>
        <taxon>Bacillati</taxon>
        <taxon>Actinomycetota</taxon>
        <taxon>Actinomycetes</taxon>
        <taxon>Kitasatosporales</taxon>
        <taxon>Streptomycetaceae</taxon>
        <taxon>Streptomyces</taxon>
    </lineage>
</organism>
<keyword evidence="2 4" id="KW-0238">DNA-binding</keyword>
<keyword evidence="1" id="KW-0805">Transcription regulation</keyword>
<dbReference type="SUPFAM" id="SSF46689">
    <property type="entry name" value="Homeodomain-like"/>
    <property type="match status" value="1"/>
</dbReference>
<dbReference type="AlphaFoldDB" id="A0A949JQA4"/>
<gene>
    <name evidence="6" type="ORF">JGS22_017080</name>
</gene>
<evidence type="ECO:0000313" key="7">
    <source>
        <dbReference type="Proteomes" id="UP000694501"/>
    </source>
</evidence>
<keyword evidence="3" id="KW-0804">Transcription</keyword>
<feature type="domain" description="HTH tetR-type" evidence="5">
    <location>
        <begin position="19"/>
        <end position="79"/>
    </location>
</feature>
<keyword evidence="7" id="KW-1185">Reference proteome</keyword>
<dbReference type="PROSITE" id="PS50977">
    <property type="entry name" value="HTH_TETR_2"/>
    <property type="match status" value="1"/>
</dbReference>
<name>A0A949JQA4_9ACTN</name>
<protein>
    <submittedName>
        <fullName evidence="6">TetR family transcriptional regulator</fullName>
    </submittedName>
</protein>
<dbReference type="PROSITE" id="PS01081">
    <property type="entry name" value="HTH_TETR_1"/>
    <property type="match status" value="1"/>
</dbReference>
<comment type="caution">
    <text evidence="6">The sequence shown here is derived from an EMBL/GenBank/DDBJ whole genome shotgun (WGS) entry which is preliminary data.</text>
</comment>
<evidence type="ECO:0000259" key="5">
    <source>
        <dbReference type="PROSITE" id="PS50977"/>
    </source>
</evidence>
<dbReference type="Gene3D" id="1.10.10.60">
    <property type="entry name" value="Homeodomain-like"/>
    <property type="match status" value="1"/>
</dbReference>
<evidence type="ECO:0000256" key="4">
    <source>
        <dbReference type="PROSITE-ProRule" id="PRU00335"/>
    </source>
</evidence>
<dbReference type="InterPro" id="IPR023772">
    <property type="entry name" value="DNA-bd_HTH_TetR-type_CS"/>
</dbReference>
<dbReference type="Gene3D" id="1.10.357.10">
    <property type="entry name" value="Tetracycline Repressor, domain 2"/>
    <property type="match status" value="1"/>
</dbReference>
<dbReference type="Proteomes" id="UP000694501">
    <property type="component" value="Unassembled WGS sequence"/>
</dbReference>
<reference evidence="6" key="1">
    <citation type="submission" date="2021-06" db="EMBL/GenBank/DDBJ databases">
        <title>Sequencing of actinobacteria type strains.</title>
        <authorList>
            <person name="Nguyen G.-S."/>
            <person name="Wentzel A."/>
        </authorList>
    </citation>
    <scope>NUCLEOTIDE SEQUENCE</scope>
    <source>
        <strain evidence="6">P38-E01</strain>
    </source>
</reference>
<dbReference type="Pfam" id="PF00440">
    <property type="entry name" value="TetR_N"/>
    <property type="match status" value="1"/>
</dbReference>
<dbReference type="PANTHER" id="PTHR30055:SF238">
    <property type="entry name" value="MYCOFACTOCIN BIOSYNTHESIS TRANSCRIPTIONAL REGULATOR MFTR-RELATED"/>
    <property type="match status" value="1"/>
</dbReference>
<sequence>MSTAREVSGLAGLRELKKQQTRDALIRAAHELFVSRGYETTTVEEIASAVDVSERTFFRYFAGKEDVVFALQETVEELFLTLLRNRPAHEPPLAALRATLEQVLERVGESVAAVIPIDLHLRMWQLIETTPALIAVQSWRSLETEEQLARAIAERAGTSVEDDQRPRVLVGAFFGVLRIAMQQWGQSEDATVTGAMRQARSFLDHIPSVFEPGWAPQTQVSPTS</sequence>
<dbReference type="PANTHER" id="PTHR30055">
    <property type="entry name" value="HTH-TYPE TRANSCRIPTIONAL REGULATOR RUTR"/>
    <property type="match status" value="1"/>
</dbReference>
<dbReference type="EMBL" id="JAELVF020000001">
    <property type="protein sequence ID" value="MBU7599281.1"/>
    <property type="molecule type" value="Genomic_DNA"/>
</dbReference>
<evidence type="ECO:0000256" key="1">
    <source>
        <dbReference type="ARBA" id="ARBA00023015"/>
    </source>
</evidence>